<dbReference type="Gene3D" id="2.60.200.20">
    <property type="match status" value="1"/>
</dbReference>
<dbReference type="SMART" id="SM00129">
    <property type="entry name" value="KISc"/>
    <property type="match status" value="1"/>
</dbReference>
<dbReference type="Gene3D" id="3.40.850.10">
    <property type="entry name" value="Kinesin motor domain"/>
    <property type="match status" value="1"/>
</dbReference>
<accession>A0ABY7D7G3</accession>
<dbReference type="Proteomes" id="UP001164746">
    <property type="component" value="Chromosome 1"/>
</dbReference>
<dbReference type="SUPFAM" id="SSF49879">
    <property type="entry name" value="SMAD/FHA domain"/>
    <property type="match status" value="1"/>
</dbReference>
<evidence type="ECO:0000256" key="2">
    <source>
        <dbReference type="ARBA" id="ARBA00022840"/>
    </source>
</evidence>
<dbReference type="PANTHER" id="PTHR47117">
    <property type="entry name" value="STAR-RELATED LIPID TRANSFER PROTEIN 9"/>
    <property type="match status" value="1"/>
</dbReference>
<keyword evidence="4" id="KW-0505">Motor protein</keyword>
<feature type="compositionally biased region" description="Low complexity" evidence="6">
    <location>
        <begin position="706"/>
        <end position="723"/>
    </location>
</feature>
<keyword evidence="9" id="KW-1185">Reference proteome</keyword>
<evidence type="ECO:0000313" key="9">
    <source>
        <dbReference type="Proteomes" id="UP001164746"/>
    </source>
</evidence>
<evidence type="ECO:0000313" key="8">
    <source>
        <dbReference type="EMBL" id="WAQ93614.1"/>
    </source>
</evidence>
<dbReference type="InterPro" id="IPR001752">
    <property type="entry name" value="Kinesin_motor_dom"/>
</dbReference>
<feature type="domain" description="Kinesin motor" evidence="7">
    <location>
        <begin position="2"/>
        <end position="257"/>
    </location>
</feature>
<dbReference type="Pfam" id="PF00225">
    <property type="entry name" value="Kinesin"/>
    <property type="match status" value="1"/>
</dbReference>
<dbReference type="PRINTS" id="PR00380">
    <property type="entry name" value="KINESINHEAVY"/>
</dbReference>
<dbReference type="Pfam" id="PF12423">
    <property type="entry name" value="KIF1B"/>
    <property type="match status" value="1"/>
</dbReference>
<feature type="coiled-coil region" evidence="5">
    <location>
        <begin position="296"/>
        <end position="330"/>
    </location>
</feature>
<keyword evidence="2" id="KW-0067">ATP-binding</keyword>
<evidence type="ECO:0000256" key="3">
    <source>
        <dbReference type="ARBA" id="ARBA00023054"/>
    </source>
</evidence>
<feature type="compositionally biased region" description="Basic and acidic residues" evidence="6">
    <location>
        <begin position="740"/>
        <end position="767"/>
    </location>
</feature>
<dbReference type="Pfam" id="PF00498">
    <property type="entry name" value="FHA"/>
    <property type="match status" value="1"/>
</dbReference>
<dbReference type="EMBL" id="CP111012">
    <property type="protein sequence ID" value="WAQ93614.1"/>
    <property type="molecule type" value="Genomic_DNA"/>
</dbReference>
<dbReference type="InterPro" id="IPR027417">
    <property type="entry name" value="P-loop_NTPase"/>
</dbReference>
<dbReference type="InterPro" id="IPR036961">
    <property type="entry name" value="Kinesin_motor_dom_sf"/>
</dbReference>
<evidence type="ECO:0000256" key="5">
    <source>
        <dbReference type="SAM" id="Coils"/>
    </source>
</evidence>
<feature type="region of interest" description="Disordered" evidence="6">
    <location>
        <begin position="706"/>
        <end position="791"/>
    </location>
</feature>
<evidence type="ECO:0000256" key="1">
    <source>
        <dbReference type="ARBA" id="ARBA00022741"/>
    </source>
</evidence>
<dbReference type="SUPFAM" id="SSF52540">
    <property type="entry name" value="P-loop containing nucleoside triphosphate hydrolases"/>
    <property type="match status" value="1"/>
</dbReference>
<name>A0ABY7D7G3_MYAAR</name>
<gene>
    <name evidence="8" type="ORF">MAR_006085</name>
</gene>
<feature type="compositionally biased region" description="Basic residues" evidence="6">
    <location>
        <begin position="777"/>
        <end position="791"/>
    </location>
</feature>
<dbReference type="InterPro" id="IPR022140">
    <property type="entry name" value="Kinesin-like_KIF1-typ"/>
</dbReference>
<sequence length="791" mass="87383">MAENVRVAVRIARNATLIIEMNGHTTEIKDPENQKNEPKRFTFDFSYWSHDEFTEQSDGYNEPNGSKYADQVTFTMLEIYNEQVRDLLNAKSMTMKGGLKNLTTAAVNSFKEIDNKINEGNRNKTVAATSMNATSSRAHTIVALTLTQKSPNETGETDSTGATGDRLKEGSAINQSLSSLGNVIKALADQSTGKKKVVVPYRDSVLTRLLQNALGGNSKTIMIAALSPADINYEETLSTLRFADRAKAIKTTATVNESPTDKLIRELREENARLMEMLKTGGVVMAPSGGGGGGSSEEVEEMKRQMEEELRKKEEELENLSKTYEQRMADAATSNKGGVSAADKEEGDKKVIPHFWNLNEDPALTGMIVHFANEGTSRVGNKNASKKPDIMLNGLSIGKDHAEIINKKGNVSIKPGPSAKDIMVNGTKIVGETKLSHNDRISFGPNHLYVFHHPQDYAKKTNAGEKVETPTFDSAQEEIAKESGLMTTPTDGMSKEKSKDEALLQEDLVQILPMVAEANAMAEELGKGVKFEINLVSPQARGIKDGRTEVMVKMLAQDGSGNDWLWDRNKFINRKYIMQEMYANFAEGDDDWDLPQERDPFWEPADTEKLIGTCHVLLQSLAFNIDLEEKLVISDFKGHDQGHVDVAIVPCTSDFKPVSEDDFVEDPKELSFCRYKFYLDKDYVQTDEISGTINPQFNHEKRVTIKSGGKAPKKSAAAAGGTAVQNGGMGAAPLPPIADNKSKEEAARYRQDAEKSKKRAEESEAKLSKINSYLRERKTKGHSAMRRGFVK</sequence>
<reference evidence="8" key="1">
    <citation type="submission" date="2022-11" db="EMBL/GenBank/DDBJ databases">
        <title>Centuries of genome instability and evolution in soft-shell clam transmissible cancer (bioRxiv).</title>
        <authorList>
            <person name="Hart S.F.M."/>
            <person name="Yonemitsu M.A."/>
            <person name="Giersch R.M."/>
            <person name="Beal B.F."/>
            <person name="Arriagada G."/>
            <person name="Davis B.W."/>
            <person name="Ostrander E.A."/>
            <person name="Goff S.P."/>
            <person name="Metzger M.J."/>
        </authorList>
    </citation>
    <scope>NUCLEOTIDE SEQUENCE</scope>
    <source>
        <strain evidence="8">MELC-2E11</strain>
        <tissue evidence="8">Siphon/mantle</tissue>
    </source>
</reference>
<proteinExistence type="predicted"/>
<dbReference type="InterPro" id="IPR008984">
    <property type="entry name" value="SMAD_FHA_dom_sf"/>
</dbReference>
<evidence type="ECO:0000256" key="4">
    <source>
        <dbReference type="ARBA" id="ARBA00023175"/>
    </source>
</evidence>
<keyword evidence="3 5" id="KW-0175">Coiled coil</keyword>
<dbReference type="CDD" id="cd22709">
    <property type="entry name" value="FHA_KIF28P"/>
    <property type="match status" value="1"/>
</dbReference>
<evidence type="ECO:0000256" key="6">
    <source>
        <dbReference type="SAM" id="MobiDB-lite"/>
    </source>
</evidence>
<evidence type="ECO:0000259" key="7">
    <source>
        <dbReference type="SMART" id="SM00129"/>
    </source>
</evidence>
<keyword evidence="1" id="KW-0547">Nucleotide-binding</keyword>
<dbReference type="InterPro" id="IPR000253">
    <property type="entry name" value="FHA_dom"/>
</dbReference>
<protein>
    <submittedName>
        <fullName evidence="8">KIF28-like protein</fullName>
    </submittedName>
</protein>
<organism evidence="8 9">
    <name type="scientific">Mya arenaria</name>
    <name type="common">Soft-shell clam</name>
    <dbReference type="NCBI Taxonomy" id="6604"/>
    <lineage>
        <taxon>Eukaryota</taxon>
        <taxon>Metazoa</taxon>
        <taxon>Spiralia</taxon>
        <taxon>Lophotrochozoa</taxon>
        <taxon>Mollusca</taxon>
        <taxon>Bivalvia</taxon>
        <taxon>Autobranchia</taxon>
        <taxon>Heteroconchia</taxon>
        <taxon>Euheterodonta</taxon>
        <taxon>Imparidentia</taxon>
        <taxon>Neoheterodontei</taxon>
        <taxon>Myida</taxon>
        <taxon>Myoidea</taxon>
        <taxon>Myidae</taxon>
        <taxon>Mya</taxon>
    </lineage>
</organism>